<reference evidence="9 10" key="1">
    <citation type="submission" date="2011-04" db="EMBL/GenBank/DDBJ databases">
        <title>The Genome Sequence of Clostridium citroniae WAL-19142.</title>
        <authorList>
            <consortium name="The Broad Institute Genome Sequencing Platform"/>
            <person name="Earl A."/>
            <person name="Ward D."/>
            <person name="Feldgarden M."/>
            <person name="Gevers D."/>
            <person name="Warren Y.A."/>
            <person name="Tyrrell K.L."/>
            <person name="Citron D.M."/>
            <person name="Goldstein E.J."/>
            <person name="Daigneault M."/>
            <person name="Allen-Vercoe E."/>
            <person name="Young S.K."/>
            <person name="Zeng Q."/>
            <person name="Gargeya S."/>
            <person name="Fitzgerald M."/>
            <person name="Haas B."/>
            <person name="Abouelleil A."/>
            <person name="Alvarado L."/>
            <person name="Arachchi H.M."/>
            <person name="Berlin A."/>
            <person name="Brown A."/>
            <person name="Chapman S.B."/>
            <person name="Chen Z."/>
            <person name="Dunbar C."/>
            <person name="Freedman E."/>
            <person name="Gearin G."/>
            <person name="Gellesch M."/>
            <person name="Goldberg J."/>
            <person name="Griggs A."/>
            <person name="Gujja S."/>
            <person name="Heilman E.R."/>
            <person name="Heiman D."/>
            <person name="Howarth C."/>
            <person name="Larson L."/>
            <person name="Lui A."/>
            <person name="MacDonald P.J."/>
            <person name="Mehta T."/>
            <person name="Montmayeur A."/>
            <person name="Murphy C."/>
            <person name="Neiman D."/>
            <person name="Pearson M."/>
            <person name="Priest M."/>
            <person name="Roberts A."/>
            <person name="Saif S."/>
            <person name="Shea T."/>
            <person name="Shenoy N."/>
            <person name="Sisk P."/>
            <person name="Stolte C."/>
            <person name="Sykes S."/>
            <person name="White J."/>
            <person name="Yandava C."/>
            <person name="Wortman J."/>
            <person name="Nusbaum C."/>
            <person name="Birren B."/>
        </authorList>
    </citation>
    <scope>NUCLEOTIDE SEQUENCE [LARGE SCALE GENOMIC DNA]</scope>
    <source>
        <strain evidence="9 10">WAL-19142</strain>
    </source>
</reference>
<dbReference type="GO" id="GO:0009401">
    <property type="term" value="P:phosphoenolpyruvate-dependent sugar phosphotransferase system"/>
    <property type="evidence" value="ECO:0007669"/>
    <property type="project" value="UniProtKB-KW"/>
</dbReference>
<proteinExistence type="predicted"/>
<dbReference type="InterPro" id="IPR036662">
    <property type="entry name" value="PTS_EIIA_man-typ_sf"/>
</dbReference>
<evidence type="ECO:0000256" key="6">
    <source>
        <dbReference type="ARBA" id="ARBA00022683"/>
    </source>
</evidence>
<dbReference type="GO" id="GO:0016020">
    <property type="term" value="C:membrane"/>
    <property type="evidence" value="ECO:0007669"/>
    <property type="project" value="InterPro"/>
</dbReference>
<dbReference type="InterPro" id="IPR051471">
    <property type="entry name" value="Bacterial_PTS_sugar_comp"/>
</dbReference>
<keyword evidence="7" id="KW-0418">Kinase</keyword>
<dbReference type="PANTHER" id="PTHR33799:SF1">
    <property type="entry name" value="PTS SYSTEM MANNOSE-SPECIFIC EIIAB COMPONENT-RELATED"/>
    <property type="match status" value="1"/>
</dbReference>
<gene>
    <name evidence="9" type="ORF">HMPREF9470_02447</name>
</gene>
<evidence type="ECO:0000313" key="10">
    <source>
        <dbReference type="Proteomes" id="UP000037392"/>
    </source>
</evidence>
<dbReference type="InterPro" id="IPR033887">
    <property type="entry name" value="PTS_IIA_man"/>
</dbReference>
<keyword evidence="4" id="KW-0762">Sugar transport</keyword>
<sequence length="131" mass="14448">MIHILITSHGGMAEGMMQSVKMLVGEQEHLDYVTFGEEMGSDELDELYGEKITSVSPDNQYLVLCDIKGGTPFNVVSRYSFKNEDVAVIYGMNLPILIEAIVQCGNPDIKLKDLAEYLQQQSGSTIGLSEL</sequence>
<dbReference type="EMBL" id="ADLK01000020">
    <property type="protein sequence ID" value="KMW19707.1"/>
    <property type="molecule type" value="Genomic_DNA"/>
</dbReference>
<keyword evidence="5" id="KW-0808">Transferase</keyword>
<organism evidence="9 10">
    <name type="scientific">[Clostridium] citroniae WAL-19142</name>
    <dbReference type="NCBI Taxonomy" id="742734"/>
    <lineage>
        <taxon>Bacteria</taxon>
        <taxon>Bacillati</taxon>
        <taxon>Bacillota</taxon>
        <taxon>Clostridia</taxon>
        <taxon>Lachnospirales</taxon>
        <taxon>Lachnospiraceae</taxon>
        <taxon>Enterocloster</taxon>
    </lineage>
</organism>
<dbReference type="RefSeq" id="WP_048929939.1">
    <property type="nucleotide sequence ID" value="NZ_KQ235878.1"/>
</dbReference>
<feature type="domain" description="PTS EIIA type-4" evidence="8">
    <location>
        <begin position="1"/>
        <end position="126"/>
    </location>
</feature>
<evidence type="ECO:0000313" key="9">
    <source>
        <dbReference type="EMBL" id="KMW19707.1"/>
    </source>
</evidence>
<protein>
    <recommendedName>
        <fullName evidence="8">PTS EIIA type-4 domain-containing protein</fullName>
    </recommendedName>
</protein>
<dbReference type="GeneID" id="93164103"/>
<dbReference type="Gene3D" id="3.40.50.510">
    <property type="entry name" value="Phosphotransferase system, mannose-type IIA component"/>
    <property type="match status" value="1"/>
</dbReference>
<evidence type="ECO:0000256" key="7">
    <source>
        <dbReference type="ARBA" id="ARBA00022777"/>
    </source>
</evidence>
<dbReference type="Pfam" id="PF03610">
    <property type="entry name" value="EIIA-man"/>
    <property type="match status" value="1"/>
</dbReference>
<dbReference type="CDD" id="cd00006">
    <property type="entry name" value="PTS_IIA_man"/>
    <property type="match status" value="1"/>
</dbReference>
<evidence type="ECO:0000256" key="4">
    <source>
        <dbReference type="ARBA" id="ARBA00022597"/>
    </source>
</evidence>
<dbReference type="Proteomes" id="UP000037392">
    <property type="component" value="Unassembled WGS sequence"/>
</dbReference>
<evidence type="ECO:0000259" key="8">
    <source>
        <dbReference type="PROSITE" id="PS51096"/>
    </source>
</evidence>
<keyword evidence="6" id="KW-0598">Phosphotransferase system</keyword>
<dbReference type="PROSITE" id="PS51096">
    <property type="entry name" value="PTS_EIIA_TYPE_4"/>
    <property type="match status" value="1"/>
</dbReference>
<comment type="subcellular location">
    <subcellularLocation>
        <location evidence="1">Cytoplasm</location>
    </subcellularLocation>
</comment>
<evidence type="ECO:0000256" key="2">
    <source>
        <dbReference type="ARBA" id="ARBA00022448"/>
    </source>
</evidence>
<comment type="caution">
    <text evidence="9">The sequence shown here is derived from an EMBL/GenBank/DDBJ whole genome shotgun (WGS) entry which is preliminary data.</text>
</comment>
<evidence type="ECO:0000256" key="1">
    <source>
        <dbReference type="ARBA" id="ARBA00004496"/>
    </source>
</evidence>
<name>A0A0J9C3G8_9FIRM</name>
<keyword evidence="3" id="KW-0963">Cytoplasm</keyword>
<keyword evidence="2" id="KW-0813">Transport</keyword>
<dbReference type="AlphaFoldDB" id="A0A0J9C3G8"/>
<dbReference type="PATRIC" id="fig|742734.4.peg.2629"/>
<dbReference type="GO" id="GO:0005737">
    <property type="term" value="C:cytoplasm"/>
    <property type="evidence" value="ECO:0007669"/>
    <property type="project" value="UniProtKB-SubCell"/>
</dbReference>
<dbReference type="GO" id="GO:0016301">
    <property type="term" value="F:kinase activity"/>
    <property type="evidence" value="ECO:0007669"/>
    <property type="project" value="UniProtKB-KW"/>
</dbReference>
<dbReference type="SUPFAM" id="SSF53062">
    <property type="entry name" value="PTS system fructose IIA component-like"/>
    <property type="match status" value="1"/>
</dbReference>
<dbReference type="PANTHER" id="PTHR33799">
    <property type="entry name" value="PTS PERMEASE-RELATED-RELATED"/>
    <property type="match status" value="1"/>
</dbReference>
<evidence type="ECO:0000256" key="3">
    <source>
        <dbReference type="ARBA" id="ARBA00022490"/>
    </source>
</evidence>
<dbReference type="OrthoDB" id="6623712at2"/>
<evidence type="ECO:0000256" key="5">
    <source>
        <dbReference type="ARBA" id="ARBA00022679"/>
    </source>
</evidence>
<dbReference type="InterPro" id="IPR004701">
    <property type="entry name" value="PTS_EIIA_man-typ"/>
</dbReference>
<accession>A0A0J9C3G8</accession>